<dbReference type="SUPFAM" id="SSF46966">
    <property type="entry name" value="Spectrin repeat"/>
    <property type="match status" value="1"/>
</dbReference>
<feature type="non-terminal residue" evidence="1">
    <location>
        <position position="62"/>
    </location>
</feature>
<proteinExistence type="predicted"/>
<gene>
    <name evidence="1" type="primary">ORF30717</name>
</gene>
<organism evidence="1">
    <name type="scientific">Arion vulgaris</name>
    <dbReference type="NCBI Taxonomy" id="1028688"/>
    <lineage>
        <taxon>Eukaryota</taxon>
        <taxon>Metazoa</taxon>
        <taxon>Spiralia</taxon>
        <taxon>Lophotrochozoa</taxon>
        <taxon>Mollusca</taxon>
        <taxon>Gastropoda</taxon>
        <taxon>Heterobranchia</taxon>
        <taxon>Euthyneura</taxon>
        <taxon>Panpulmonata</taxon>
        <taxon>Eupulmonata</taxon>
        <taxon>Stylommatophora</taxon>
        <taxon>Helicina</taxon>
        <taxon>Arionoidea</taxon>
        <taxon>Arionidae</taxon>
        <taxon>Arion</taxon>
    </lineage>
</organism>
<dbReference type="EMBL" id="HACG01010774">
    <property type="protein sequence ID" value="CEK57639.1"/>
    <property type="molecule type" value="Transcribed_RNA"/>
</dbReference>
<name>A0A0B6YN32_9EUPU</name>
<dbReference type="AlphaFoldDB" id="A0A0B6YN32"/>
<protein>
    <submittedName>
        <fullName evidence="1">Uncharacterized protein</fullName>
    </submittedName>
</protein>
<sequence length="62" mass="7240">MIVKWEGYVDEHHAYQGSLSHCLDWVDTLRKRLQVCGDLAGDKHDVEDRMSKLQELIAEKDK</sequence>
<evidence type="ECO:0000313" key="1">
    <source>
        <dbReference type="EMBL" id="CEK57639.1"/>
    </source>
</evidence>
<reference evidence="1" key="1">
    <citation type="submission" date="2014-12" db="EMBL/GenBank/DDBJ databases">
        <title>Insight into the proteome of Arion vulgaris.</title>
        <authorList>
            <person name="Aradska J."/>
            <person name="Bulat T."/>
            <person name="Smidak R."/>
            <person name="Sarate P."/>
            <person name="Gangsoo J."/>
            <person name="Sialana F."/>
            <person name="Bilban M."/>
            <person name="Lubec G."/>
        </authorList>
    </citation>
    <scope>NUCLEOTIDE SEQUENCE</scope>
    <source>
        <tissue evidence="1">Skin</tissue>
    </source>
</reference>
<accession>A0A0B6YN32</accession>